<evidence type="ECO:0000313" key="20">
    <source>
        <dbReference type="EMBL" id="MBE0329058.1"/>
    </source>
</evidence>
<evidence type="ECO:0000256" key="12">
    <source>
        <dbReference type="ARBA" id="ARBA00023170"/>
    </source>
</evidence>
<evidence type="ECO:0000256" key="5">
    <source>
        <dbReference type="ARBA" id="ARBA00022496"/>
    </source>
</evidence>
<dbReference type="Pfam" id="PF00593">
    <property type="entry name" value="TonB_dep_Rec_b-barrel"/>
    <property type="match status" value="1"/>
</dbReference>
<evidence type="ECO:0000256" key="15">
    <source>
        <dbReference type="PROSITE-ProRule" id="PRU10144"/>
    </source>
</evidence>
<dbReference type="PANTHER" id="PTHR32552">
    <property type="entry name" value="FERRICHROME IRON RECEPTOR-RELATED"/>
    <property type="match status" value="1"/>
</dbReference>
<evidence type="ECO:0000256" key="1">
    <source>
        <dbReference type="ARBA" id="ARBA00004571"/>
    </source>
</evidence>
<feature type="short sequence motif" description="TonB C-terminal box" evidence="15">
    <location>
        <begin position="712"/>
        <end position="729"/>
    </location>
</feature>
<dbReference type="EMBL" id="JACZEI010000002">
    <property type="protein sequence ID" value="MBE0329058.1"/>
    <property type="molecule type" value="Genomic_DNA"/>
</dbReference>
<accession>A0AAP1W5W6</accession>
<evidence type="ECO:0000313" key="21">
    <source>
        <dbReference type="Proteomes" id="UP000655940"/>
    </source>
</evidence>
<dbReference type="GO" id="GO:0009279">
    <property type="term" value="C:cell outer membrane"/>
    <property type="evidence" value="ECO:0007669"/>
    <property type="project" value="UniProtKB-SubCell"/>
</dbReference>
<comment type="subcellular location">
    <subcellularLocation>
        <location evidence="1 14">Cell outer membrane</location>
        <topology evidence="1 14">Multi-pass membrane protein</topology>
    </subcellularLocation>
</comment>
<dbReference type="SUPFAM" id="SSF56935">
    <property type="entry name" value="Porins"/>
    <property type="match status" value="1"/>
</dbReference>
<keyword evidence="13 14" id="KW-0998">Cell outer membrane</keyword>
<dbReference type="PROSITE" id="PS01156">
    <property type="entry name" value="TONB_DEPENDENT_REC_2"/>
    <property type="match status" value="1"/>
</dbReference>
<keyword evidence="4 14" id="KW-1134">Transmembrane beta strand</keyword>
<proteinExistence type="inferred from homology"/>
<keyword evidence="7 17" id="KW-0732">Signal</keyword>
<dbReference type="GO" id="GO:0038023">
    <property type="term" value="F:signaling receptor activity"/>
    <property type="evidence" value="ECO:0007669"/>
    <property type="project" value="InterPro"/>
</dbReference>
<evidence type="ECO:0000256" key="10">
    <source>
        <dbReference type="ARBA" id="ARBA00023077"/>
    </source>
</evidence>
<feature type="signal peptide" evidence="17">
    <location>
        <begin position="1"/>
        <end position="29"/>
    </location>
</feature>
<dbReference type="Proteomes" id="UP000655940">
    <property type="component" value="Unassembled WGS sequence"/>
</dbReference>
<dbReference type="InterPro" id="IPR039426">
    <property type="entry name" value="TonB-dep_rcpt-like"/>
</dbReference>
<protein>
    <submittedName>
        <fullName evidence="20">TonB-dependent siderophore receptor</fullName>
    </submittedName>
</protein>
<evidence type="ECO:0000256" key="13">
    <source>
        <dbReference type="ARBA" id="ARBA00023237"/>
    </source>
</evidence>
<evidence type="ECO:0000256" key="11">
    <source>
        <dbReference type="ARBA" id="ARBA00023136"/>
    </source>
</evidence>
<comment type="similarity">
    <text evidence="2 14 16">Belongs to the TonB-dependent receptor family.</text>
</comment>
<keyword evidence="6 14" id="KW-0812">Transmembrane</keyword>
<evidence type="ECO:0000259" key="18">
    <source>
        <dbReference type="Pfam" id="PF00593"/>
    </source>
</evidence>
<dbReference type="Pfam" id="PF07715">
    <property type="entry name" value="Plug"/>
    <property type="match status" value="1"/>
</dbReference>
<name>A0AAP1W5W6_ACIBA</name>
<evidence type="ECO:0000256" key="8">
    <source>
        <dbReference type="ARBA" id="ARBA00023004"/>
    </source>
</evidence>
<keyword evidence="9" id="KW-0406">Ion transport</keyword>
<dbReference type="Gene3D" id="2.40.170.20">
    <property type="entry name" value="TonB-dependent receptor, beta-barrel domain"/>
    <property type="match status" value="1"/>
</dbReference>
<comment type="caution">
    <text evidence="20">The sequence shown here is derived from an EMBL/GenBank/DDBJ whole genome shotgun (WGS) entry which is preliminary data.</text>
</comment>
<feature type="chain" id="PRO_5042879467" evidence="17">
    <location>
        <begin position="30"/>
        <end position="729"/>
    </location>
</feature>
<evidence type="ECO:0000256" key="14">
    <source>
        <dbReference type="PROSITE-ProRule" id="PRU01360"/>
    </source>
</evidence>
<dbReference type="FunFam" id="2.170.130.10:FF:000010">
    <property type="entry name" value="Ferripyoverdine receptor"/>
    <property type="match status" value="1"/>
</dbReference>
<dbReference type="RefSeq" id="WP_190595693.1">
    <property type="nucleotide sequence ID" value="NZ_JACXKJ010000001.1"/>
</dbReference>
<evidence type="ECO:0000256" key="3">
    <source>
        <dbReference type="ARBA" id="ARBA00022448"/>
    </source>
</evidence>
<dbReference type="PANTHER" id="PTHR32552:SF74">
    <property type="entry name" value="HYDROXAMATE SIDEROPHORE RECEPTOR FHUE"/>
    <property type="match status" value="1"/>
</dbReference>
<dbReference type="InterPro" id="IPR010917">
    <property type="entry name" value="TonB_rcpt_CS"/>
</dbReference>
<keyword evidence="11 14" id="KW-0472">Membrane</keyword>
<evidence type="ECO:0000256" key="7">
    <source>
        <dbReference type="ARBA" id="ARBA00022729"/>
    </source>
</evidence>
<dbReference type="GO" id="GO:0015891">
    <property type="term" value="P:siderophore transport"/>
    <property type="evidence" value="ECO:0007669"/>
    <property type="project" value="InterPro"/>
</dbReference>
<dbReference type="AlphaFoldDB" id="A0AAP1W5W6"/>
<feature type="domain" description="TonB-dependent receptor-like beta-barrel" evidence="18">
    <location>
        <begin position="283"/>
        <end position="698"/>
    </location>
</feature>
<feature type="domain" description="TonB-dependent receptor plug" evidence="19">
    <location>
        <begin position="69"/>
        <end position="169"/>
    </location>
</feature>
<keyword evidence="3 14" id="KW-0813">Transport</keyword>
<keyword evidence="8" id="KW-0408">Iron</keyword>
<dbReference type="InterPro" id="IPR012910">
    <property type="entry name" value="Plug_dom"/>
</dbReference>
<evidence type="ECO:0000256" key="4">
    <source>
        <dbReference type="ARBA" id="ARBA00022452"/>
    </source>
</evidence>
<evidence type="ECO:0000259" key="19">
    <source>
        <dbReference type="Pfam" id="PF07715"/>
    </source>
</evidence>
<dbReference type="InterPro" id="IPR010105">
    <property type="entry name" value="TonB_sidphr_rcpt"/>
</dbReference>
<evidence type="ECO:0000256" key="6">
    <source>
        <dbReference type="ARBA" id="ARBA00022692"/>
    </source>
</evidence>
<organism evidence="20 21">
    <name type="scientific">Acinetobacter baumannii</name>
    <dbReference type="NCBI Taxonomy" id="470"/>
    <lineage>
        <taxon>Bacteria</taxon>
        <taxon>Pseudomonadati</taxon>
        <taxon>Pseudomonadota</taxon>
        <taxon>Gammaproteobacteria</taxon>
        <taxon>Moraxellales</taxon>
        <taxon>Moraxellaceae</taxon>
        <taxon>Acinetobacter</taxon>
        <taxon>Acinetobacter calcoaceticus/baumannii complex</taxon>
    </lineage>
</organism>
<sequence>MNNSSSIRVFKMRPLVLAMIFIAPPVVYAGVEDNVSVLDTIKVQAEKENSKESYTVKKTKTSLPLASTIREIPQSVTVLSQQRIEDQGLSNLFEIAENVTGVSAQRIETNRGNLSARGFGIDNYQIDGMPTTYSTQWSSGEIFTNTALFDHIEVVRGATGLMTGAGNPSAAINMVRKRATSKELTGNIAVSGGSWDTYRTTADISNRLNESGSLRGRAVVQYGQGHSYIDLYKNQNLTLMFAGEADLTDRTTLSVGGSYQEDDPHAPMWGGLPVWYSDGSRATWSKGKTTSPDWTRWKTEYTNYFADLTHKFNDNWSAKLSYSRGDRDGHSQLFYLSGFPDKETGLGMSASASSYLTNTTQDDISAQINGDFNWLGREHSVALGYIHSKQDWKSDAQDADYGCGQYCAPAPGSFYDWDGSYAAPVWRDRTFYEKSETKQNAFYGVARLSLLEPLKLVLGGRLDDYQKTGVGVWTKAYDLKYDHEFTPYAGIIYDFNKNVSAYASYTSIFKPQNAKDINGDLLDPIEGNSTELGIKSEWFDGRLNGSLSVYKIKQDNLAQVAGAHGSEQNNETYYRAASGTESKGFEVELNGSITPNWKLTTGYSQFKATDASGIDVNPEMPRKTANVFTTYQLPGQWNGLTVGGGVNWQDSTYINVAARSAPAGANLKVEQDDYALVSLMARYQVTPDFSAQLNINNLFNKDYYGIFPAYAQTTWGAPRNATLTLRYKF</sequence>
<evidence type="ECO:0000256" key="16">
    <source>
        <dbReference type="RuleBase" id="RU003357"/>
    </source>
</evidence>
<dbReference type="InterPro" id="IPR037066">
    <property type="entry name" value="Plug_dom_sf"/>
</dbReference>
<dbReference type="InterPro" id="IPR036942">
    <property type="entry name" value="Beta-barrel_TonB_sf"/>
</dbReference>
<keyword evidence="12 20" id="KW-0675">Receptor</keyword>
<dbReference type="PROSITE" id="PS52016">
    <property type="entry name" value="TONB_DEPENDENT_REC_3"/>
    <property type="match status" value="1"/>
</dbReference>
<gene>
    <name evidence="20" type="ORF">IHV20_02680</name>
</gene>
<dbReference type="NCBIfam" id="TIGR01783">
    <property type="entry name" value="TonB-siderophor"/>
    <property type="match status" value="1"/>
</dbReference>
<keyword evidence="10 16" id="KW-0798">TonB box</keyword>
<evidence type="ECO:0000256" key="17">
    <source>
        <dbReference type="SAM" id="SignalP"/>
    </source>
</evidence>
<dbReference type="GO" id="GO:0015344">
    <property type="term" value="F:siderophore uptake transmembrane transporter activity"/>
    <property type="evidence" value="ECO:0007669"/>
    <property type="project" value="TreeGrafter"/>
</dbReference>
<evidence type="ECO:0000256" key="9">
    <source>
        <dbReference type="ARBA" id="ARBA00023065"/>
    </source>
</evidence>
<dbReference type="CDD" id="cd01347">
    <property type="entry name" value="ligand_gated_channel"/>
    <property type="match status" value="1"/>
</dbReference>
<reference evidence="20" key="1">
    <citation type="submission" date="2020-09" db="EMBL/GenBank/DDBJ databases">
        <title>Distribution of Beta-Lactamase Producing Gram-Negative Bacterial Isolates in Isabela River of Santo Domingo, Dominican Republic.</title>
        <authorList>
            <person name="Calderon V."/>
            <person name="Bonnelly R."/>
            <person name="Del Rosario C."/>
            <person name="Duarte A."/>
            <person name="Barauna R."/>
            <person name="Juca Ramos R.T."/>
            <person name="Perdomo O.P."/>
            <person name="Rodriguez De Francisco L.E."/>
            <person name="Franco De Los Santos E.F."/>
        </authorList>
    </citation>
    <scope>NUCLEOTIDE SEQUENCE</scope>
    <source>
        <strain evidence="20">INTEC_BI15</strain>
    </source>
</reference>
<dbReference type="Gene3D" id="2.170.130.10">
    <property type="entry name" value="TonB-dependent receptor, plug domain"/>
    <property type="match status" value="1"/>
</dbReference>
<dbReference type="InterPro" id="IPR000531">
    <property type="entry name" value="Beta-barrel_TonB"/>
</dbReference>
<keyword evidence="5" id="KW-0410">Iron transport</keyword>
<evidence type="ECO:0000256" key="2">
    <source>
        <dbReference type="ARBA" id="ARBA00009810"/>
    </source>
</evidence>